<proteinExistence type="predicted"/>
<keyword evidence="4" id="KW-1185">Reference proteome</keyword>
<evidence type="ECO:0000313" key="3">
    <source>
        <dbReference type="EMBL" id="TYK43729.1"/>
    </source>
</evidence>
<feature type="compositionally biased region" description="Polar residues" evidence="1">
    <location>
        <begin position="109"/>
        <end position="123"/>
    </location>
</feature>
<organism evidence="3 4">
    <name type="scientific">Actinomadura decatromicini</name>
    <dbReference type="NCBI Taxonomy" id="2604572"/>
    <lineage>
        <taxon>Bacteria</taxon>
        <taxon>Bacillati</taxon>
        <taxon>Actinomycetota</taxon>
        <taxon>Actinomycetes</taxon>
        <taxon>Streptosporangiales</taxon>
        <taxon>Thermomonosporaceae</taxon>
        <taxon>Actinomadura</taxon>
    </lineage>
</organism>
<dbReference type="RefSeq" id="WP_148767469.1">
    <property type="nucleotide sequence ID" value="NZ_VSRQ01000010.1"/>
</dbReference>
<dbReference type="EMBL" id="VSRQ01000010">
    <property type="protein sequence ID" value="TYK43729.1"/>
    <property type="molecule type" value="Genomic_DNA"/>
</dbReference>
<keyword evidence="2" id="KW-0732">Signal</keyword>
<feature type="region of interest" description="Disordered" evidence="1">
    <location>
        <begin position="24"/>
        <end position="57"/>
    </location>
</feature>
<dbReference type="PROSITE" id="PS51257">
    <property type="entry name" value="PROKAR_LIPOPROTEIN"/>
    <property type="match status" value="1"/>
</dbReference>
<name>A0A5D3F6P1_9ACTN</name>
<gene>
    <name evidence="3" type="ORF">FXF68_36895</name>
</gene>
<evidence type="ECO:0000256" key="1">
    <source>
        <dbReference type="SAM" id="MobiDB-lite"/>
    </source>
</evidence>
<feature type="region of interest" description="Disordered" evidence="1">
    <location>
        <begin position="80"/>
        <end position="123"/>
    </location>
</feature>
<feature type="signal peptide" evidence="2">
    <location>
        <begin position="1"/>
        <end position="20"/>
    </location>
</feature>
<dbReference type="Proteomes" id="UP000323505">
    <property type="component" value="Unassembled WGS sequence"/>
</dbReference>
<evidence type="ECO:0000256" key="2">
    <source>
        <dbReference type="SAM" id="SignalP"/>
    </source>
</evidence>
<protein>
    <recommendedName>
        <fullName evidence="5">PASTA domain-containing protein</fullName>
    </recommendedName>
</protein>
<dbReference type="AlphaFoldDB" id="A0A5D3F6P1"/>
<accession>A0A5D3F6P1</accession>
<evidence type="ECO:0000313" key="4">
    <source>
        <dbReference type="Proteomes" id="UP000323505"/>
    </source>
</evidence>
<sequence length="123" mass="12486">MVKKLLVISGVVVMAFGLSACGGDSEDEVGGIKVPEGASVSANPDGGGSIQGNQTLNPDQMKMATKFVACMRGLGYDMPEPSDPGFNFSPKNAQGMGAAKLQQVRKDSVQCSDKSGGSSLTGG</sequence>
<evidence type="ECO:0008006" key="5">
    <source>
        <dbReference type="Google" id="ProtNLM"/>
    </source>
</evidence>
<feature type="chain" id="PRO_5022880253" description="PASTA domain-containing protein" evidence="2">
    <location>
        <begin position="21"/>
        <end position="123"/>
    </location>
</feature>
<reference evidence="3 4" key="1">
    <citation type="submission" date="2019-08" db="EMBL/GenBank/DDBJ databases">
        <title>Actinomadura sp. nov. CYP1-5 isolated from mountain soil.</title>
        <authorList>
            <person name="Songsumanus A."/>
            <person name="Kuncharoen N."/>
            <person name="Kudo T."/>
            <person name="Yuki M."/>
            <person name="Igarashi Y."/>
            <person name="Tanasupawat S."/>
        </authorList>
    </citation>
    <scope>NUCLEOTIDE SEQUENCE [LARGE SCALE GENOMIC DNA]</scope>
    <source>
        <strain evidence="3 4">CYP1-5</strain>
    </source>
</reference>
<comment type="caution">
    <text evidence="3">The sequence shown here is derived from an EMBL/GenBank/DDBJ whole genome shotgun (WGS) entry which is preliminary data.</text>
</comment>